<dbReference type="Proteomes" id="UP000277928">
    <property type="component" value="Unassembled WGS sequence"/>
</dbReference>
<dbReference type="OMA" id="GANTENM"/>
<dbReference type="GO" id="GO:0005811">
    <property type="term" value="C:lipid droplet"/>
    <property type="evidence" value="ECO:0007669"/>
    <property type="project" value="UniProtKB-SubCell"/>
</dbReference>
<keyword evidence="11" id="KW-1185">Reference proteome</keyword>
<dbReference type="GO" id="GO:0005789">
    <property type="term" value="C:endoplasmic reticulum membrane"/>
    <property type="evidence" value="ECO:0007669"/>
    <property type="project" value="UniProtKB-SubCell"/>
</dbReference>
<evidence type="ECO:0000256" key="1">
    <source>
        <dbReference type="ARBA" id="ARBA00004406"/>
    </source>
</evidence>
<evidence type="ECO:0000256" key="4">
    <source>
        <dbReference type="ARBA" id="ARBA00022824"/>
    </source>
</evidence>
<dbReference type="InterPro" id="IPR023799">
    <property type="entry name" value="RbfA_dom_sf"/>
</dbReference>
<dbReference type="InterPro" id="IPR015946">
    <property type="entry name" value="KH_dom-like_a/b"/>
</dbReference>
<evidence type="ECO:0000259" key="9">
    <source>
        <dbReference type="PROSITE" id="PS51140"/>
    </source>
</evidence>
<organism evidence="10 11">
    <name type="scientific">Litomosoides sigmodontis</name>
    <name type="common">Filarial nematode worm</name>
    <dbReference type="NCBI Taxonomy" id="42156"/>
    <lineage>
        <taxon>Eukaryota</taxon>
        <taxon>Metazoa</taxon>
        <taxon>Ecdysozoa</taxon>
        <taxon>Nematoda</taxon>
        <taxon>Chromadorea</taxon>
        <taxon>Rhabditida</taxon>
        <taxon>Spirurina</taxon>
        <taxon>Spiruromorpha</taxon>
        <taxon>Filarioidea</taxon>
        <taxon>Onchocercidae</taxon>
        <taxon>Litomosoides</taxon>
    </lineage>
</organism>
<evidence type="ECO:0000256" key="5">
    <source>
        <dbReference type="ARBA" id="ARBA00023136"/>
    </source>
</evidence>
<reference evidence="10 11" key="1">
    <citation type="submission" date="2018-08" db="EMBL/GenBank/DDBJ databases">
        <authorList>
            <person name="Laetsch R D."/>
            <person name="Stevens L."/>
            <person name="Kumar S."/>
            <person name="Blaxter L. M."/>
        </authorList>
    </citation>
    <scope>NUCLEOTIDE SEQUENCE [LARGE SCALE GENOMIC DNA]</scope>
</reference>
<evidence type="ECO:0000256" key="8">
    <source>
        <dbReference type="SAM" id="Phobius"/>
    </source>
</evidence>
<dbReference type="Gene3D" id="1.10.8.10">
    <property type="entry name" value="DNA helicase RuvA subunit, C-terminal domain"/>
    <property type="match status" value="1"/>
</dbReference>
<keyword evidence="5 8" id="KW-0472">Membrane</keyword>
<dbReference type="GO" id="GO:0036503">
    <property type="term" value="P:ERAD pathway"/>
    <property type="evidence" value="ECO:0007669"/>
    <property type="project" value="TreeGrafter"/>
</dbReference>
<feature type="domain" description="CUE" evidence="9">
    <location>
        <begin position="326"/>
        <end position="368"/>
    </location>
</feature>
<dbReference type="Gene3D" id="3.30.300.20">
    <property type="match status" value="1"/>
</dbReference>
<accession>A0A3P6SFH0</accession>
<gene>
    <name evidence="10" type="ORF">NLS_LOCUS2100</name>
</gene>
<dbReference type="SUPFAM" id="SSF89919">
    <property type="entry name" value="Ribosome-binding factor A, RbfA"/>
    <property type="match status" value="1"/>
</dbReference>
<evidence type="ECO:0000256" key="6">
    <source>
        <dbReference type="ARBA" id="ARBA00035634"/>
    </source>
</evidence>
<dbReference type="OrthoDB" id="1854593at2759"/>
<feature type="region of interest" description="Disordered" evidence="7">
    <location>
        <begin position="665"/>
        <end position="686"/>
    </location>
</feature>
<feature type="transmembrane region" description="Helical" evidence="8">
    <location>
        <begin position="75"/>
        <end position="94"/>
    </location>
</feature>
<dbReference type="AlphaFoldDB" id="A0A3P6SFH0"/>
<name>A0A3P6SFH0_LITSI</name>
<dbReference type="SUPFAM" id="SSF69593">
    <property type="entry name" value="Glycerol-3-phosphate (1)-acyltransferase"/>
    <property type="match status" value="1"/>
</dbReference>
<keyword evidence="3" id="KW-0551">Lipid droplet</keyword>
<dbReference type="PROSITE" id="PS51140">
    <property type="entry name" value="CUE"/>
    <property type="match status" value="1"/>
</dbReference>
<feature type="transmembrane region" description="Helical" evidence="8">
    <location>
        <begin position="37"/>
        <end position="63"/>
    </location>
</feature>
<evidence type="ECO:0000256" key="3">
    <source>
        <dbReference type="ARBA" id="ARBA00022677"/>
    </source>
</evidence>
<protein>
    <recommendedName>
        <fullName evidence="9">CUE domain-containing protein</fullName>
    </recommendedName>
</protein>
<evidence type="ECO:0000256" key="2">
    <source>
        <dbReference type="ARBA" id="ARBA00004502"/>
    </source>
</evidence>
<comment type="subcellular location">
    <subcellularLocation>
        <location evidence="1">Endoplasmic reticulum membrane</location>
        <topology evidence="1">Peripheral membrane protein</topology>
    </subcellularLocation>
    <subcellularLocation>
        <location evidence="2">Lipid droplet</location>
    </subcellularLocation>
</comment>
<dbReference type="InterPro" id="IPR003892">
    <property type="entry name" value="CUE"/>
</dbReference>
<evidence type="ECO:0000313" key="10">
    <source>
        <dbReference type="EMBL" id="VDK73396.1"/>
    </source>
</evidence>
<dbReference type="PANTHER" id="PTHR15486:SF96">
    <property type="entry name" value="LIPID DROPLET-REGULATING VLDL ASSEMBLY FACTOR AUP1"/>
    <property type="match status" value="1"/>
</dbReference>
<keyword evidence="8" id="KW-0812">Transmembrane</keyword>
<dbReference type="STRING" id="42156.A0A3P6SFH0"/>
<dbReference type="PANTHER" id="PTHR15486">
    <property type="entry name" value="ANCIENT UBIQUITOUS PROTEIN"/>
    <property type="match status" value="1"/>
</dbReference>
<keyword evidence="4" id="KW-0256">Endoplasmic reticulum</keyword>
<keyword evidence="8" id="KW-1133">Transmembrane helix</keyword>
<evidence type="ECO:0000256" key="7">
    <source>
        <dbReference type="SAM" id="MobiDB-lite"/>
    </source>
</evidence>
<proteinExistence type="inferred from homology"/>
<dbReference type="EMBL" id="UYRX01000089">
    <property type="protein sequence ID" value="VDK73396.1"/>
    <property type="molecule type" value="Genomic_DNA"/>
</dbReference>
<dbReference type="GO" id="GO:0043130">
    <property type="term" value="F:ubiquitin binding"/>
    <property type="evidence" value="ECO:0007669"/>
    <property type="project" value="InterPro"/>
</dbReference>
<evidence type="ECO:0000313" key="11">
    <source>
        <dbReference type="Proteomes" id="UP000277928"/>
    </source>
</evidence>
<sequence length="686" mass="77523">MVSVGMAAIPSSATPTPQLSSLFVRDRCSSSTFQRFLLYAYIPFGILLFCLRVIIGVHIFLTACVLRKTMLLRCTVLRVMSCLLGLVVFSGGPAGSWDNKTRLIVANHISTLDHMAVDLIEPCILPSVWDIPSLLRWCLGYKDLGARQGRAELIRRSKIFCEKNALPLLTFPEGAMTSGSVGLLKFSTWPFEVADSVQPVLISVYRPFFGNIAISVLGGTWWQDILYFLFVPFTIMKIRWLHPLHRRKSSDSNKPSETIEEFTERVADVMAARLGIAATSFTSQDAVEEAKRYLEGRRRSFLNMRLNSDPLRKNRSWQSVKSIAEYLDALTMKIKQAFPSVPLIAIREDLEQTQDGNATCERITTGKIKLNPLGNDDLSPGTNPQQWSKVYSHRKWNLIETNRAKYLRRMSEKLFSDGSLKAVKFELRTTCVIIFGGNIVSAGTAISSFKQGKSGCWIFESMQIFMQLTRCSVPVNIALRSITNSMTVYSYLNPHNRRTGRGHANDLMHRDLSRFIVAKKRSFTKTIGRLVGVDSGLEKVMLMLDVGKKPKQRKLDEAKRNRLGRMFLEHVDVGPTFKVMDVYWLAKGDKSDEIAEEVLKGSEDFVRKRLSESLGSHNVPRLTFIAERRHLVEQEMKFLFEKADYGMQYRALSHTGAILGSMADSGSLSGKGQQETEQNFYTKKKN</sequence>
<comment type="similarity">
    <text evidence="6">Belongs to the AUP1 family.</text>
</comment>